<sequence>MMNLLAITRLTGNILLIAAVLLLTIMMFWGTAIAPFHVIVIGALALLGGVAQFMVSVMRPRDIKPAWDEQSVASHRGSYQFGYWSALIGFWALFLYSRVSNTEVDSSFLWVGVILMGAPSLWMIIATFLGRAG</sequence>
<dbReference type="EMBL" id="FPAJ01000001">
    <property type="protein sequence ID" value="SFS42072.1"/>
    <property type="molecule type" value="Genomic_DNA"/>
</dbReference>
<proteinExistence type="predicted"/>
<dbReference type="AlphaFoldDB" id="A0A1I6PPD6"/>
<evidence type="ECO:0000256" key="1">
    <source>
        <dbReference type="SAM" id="Phobius"/>
    </source>
</evidence>
<keyword evidence="3" id="KW-1185">Reference proteome</keyword>
<organism evidence="2 3">
    <name type="scientific">Sulfitobacter marinus</name>
    <dbReference type="NCBI Taxonomy" id="394264"/>
    <lineage>
        <taxon>Bacteria</taxon>
        <taxon>Pseudomonadati</taxon>
        <taxon>Pseudomonadota</taxon>
        <taxon>Alphaproteobacteria</taxon>
        <taxon>Rhodobacterales</taxon>
        <taxon>Roseobacteraceae</taxon>
        <taxon>Sulfitobacter</taxon>
    </lineage>
</organism>
<gene>
    <name evidence="2" type="ORF">SAMN04488040_0271</name>
</gene>
<reference evidence="3" key="1">
    <citation type="submission" date="2016-10" db="EMBL/GenBank/DDBJ databases">
        <authorList>
            <person name="Varghese N."/>
            <person name="Submissions S."/>
        </authorList>
    </citation>
    <scope>NUCLEOTIDE SEQUENCE [LARGE SCALE GENOMIC DNA]</scope>
    <source>
        <strain evidence="3">DSM 23422</strain>
    </source>
</reference>
<dbReference type="STRING" id="394264.SAMN04488040_0271"/>
<evidence type="ECO:0000313" key="3">
    <source>
        <dbReference type="Proteomes" id="UP000199239"/>
    </source>
</evidence>
<keyword evidence="1" id="KW-0812">Transmembrane</keyword>
<dbReference type="OrthoDB" id="7859999at2"/>
<feature type="transmembrane region" description="Helical" evidence="1">
    <location>
        <begin position="78"/>
        <end position="96"/>
    </location>
</feature>
<keyword evidence="1" id="KW-0472">Membrane</keyword>
<feature type="transmembrane region" description="Helical" evidence="1">
    <location>
        <begin position="108"/>
        <end position="129"/>
    </location>
</feature>
<protein>
    <submittedName>
        <fullName evidence="2">Uncharacterized protein</fullName>
    </submittedName>
</protein>
<feature type="transmembrane region" description="Helical" evidence="1">
    <location>
        <begin position="12"/>
        <end position="30"/>
    </location>
</feature>
<name>A0A1I6PPD6_9RHOB</name>
<evidence type="ECO:0000313" key="2">
    <source>
        <dbReference type="EMBL" id="SFS42072.1"/>
    </source>
</evidence>
<dbReference type="Proteomes" id="UP000199239">
    <property type="component" value="Unassembled WGS sequence"/>
</dbReference>
<keyword evidence="1" id="KW-1133">Transmembrane helix</keyword>
<accession>A0A1I6PPD6</accession>
<feature type="transmembrane region" description="Helical" evidence="1">
    <location>
        <begin position="36"/>
        <end position="57"/>
    </location>
</feature>